<keyword evidence="5 6" id="KW-0472">Membrane</keyword>
<evidence type="ECO:0000313" key="7">
    <source>
        <dbReference type="EMBL" id="PDT50402.1"/>
    </source>
</evidence>
<feature type="transmembrane region" description="Helical" evidence="6">
    <location>
        <begin position="339"/>
        <end position="358"/>
    </location>
</feature>
<evidence type="ECO:0000256" key="2">
    <source>
        <dbReference type="ARBA" id="ARBA00022475"/>
    </source>
</evidence>
<dbReference type="PANTHER" id="PTHR30341:SF0">
    <property type="entry name" value="NA(+)_H(+) ANTIPORTER NHAA"/>
    <property type="match status" value="1"/>
</dbReference>
<comment type="similarity">
    <text evidence="6">Belongs to the NhaA Na(+)/H(+) (TC 2.A.33) antiporter family.</text>
</comment>
<feature type="transmembrane region" description="Helical" evidence="6">
    <location>
        <begin position="298"/>
        <end position="319"/>
    </location>
</feature>
<evidence type="ECO:0000256" key="6">
    <source>
        <dbReference type="HAMAP-Rule" id="MF_01844"/>
    </source>
</evidence>
<accession>A0A2A6M7A4</accession>
<dbReference type="Proteomes" id="UP000220353">
    <property type="component" value="Unassembled WGS sequence"/>
</dbReference>
<evidence type="ECO:0000313" key="8">
    <source>
        <dbReference type="Proteomes" id="UP000220353"/>
    </source>
</evidence>
<feature type="transmembrane region" description="Helical" evidence="6">
    <location>
        <begin position="370"/>
        <end position="389"/>
    </location>
</feature>
<comment type="function">
    <text evidence="6">Na(+)/H(+) antiporter that extrudes sodium in exchange for external protons.</text>
</comment>
<evidence type="ECO:0000256" key="1">
    <source>
        <dbReference type="ARBA" id="ARBA00004429"/>
    </source>
</evidence>
<dbReference type="NCBIfam" id="TIGR00773">
    <property type="entry name" value="NhaA"/>
    <property type="match status" value="1"/>
</dbReference>
<dbReference type="GO" id="GO:0006885">
    <property type="term" value="P:regulation of pH"/>
    <property type="evidence" value="ECO:0007669"/>
    <property type="project" value="UniProtKB-UniRule"/>
</dbReference>
<keyword evidence="2 6" id="KW-1003">Cell membrane</keyword>
<dbReference type="Gene3D" id="1.20.1530.10">
    <property type="entry name" value="Na+/H+ antiporter like domain"/>
    <property type="match status" value="1"/>
</dbReference>
<comment type="caution">
    <text evidence="7">The sequence shown here is derived from an EMBL/GenBank/DDBJ whole genome shotgun (WGS) entry which is preliminary data.</text>
</comment>
<dbReference type="AlphaFoldDB" id="A0A2A6M7A4"/>
<organism evidence="7 8">
    <name type="scientific">Rhizobium fredii</name>
    <name type="common">Sinorhizobium fredii</name>
    <dbReference type="NCBI Taxonomy" id="380"/>
    <lineage>
        <taxon>Bacteria</taxon>
        <taxon>Pseudomonadati</taxon>
        <taxon>Pseudomonadota</taxon>
        <taxon>Alphaproteobacteria</taxon>
        <taxon>Hyphomicrobiales</taxon>
        <taxon>Rhizobiaceae</taxon>
        <taxon>Sinorhizobium/Ensifer group</taxon>
        <taxon>Sinorhizobium</taxon>
    </lineage>
</organism>
<sequence length="406" mass="43084">MSSPRSVHQIRSTLRQFLDNEAAGGVVLMVAAVIAVITANSPFADRYFSLLDLYIGPISLQHWINDALMSLFFLLVGLEIKREMLDGQLSSWSRRILPGAAAAGGMLFPALVYLYFNWNDPAALGGWAIPTATDIAFALGVLSLFGNSLPVSLKIFLATLAIVDDLGAVMVIALFYTAELNYLPLAAAGIVIGNLIIFNRMGLTALWPYLSLGGLLLVLVFASGVHPTMAGIMLALTIPLKLAPGTSEAARDTSPLHKLEHYLQKPVAFLVLPLFGFANAGLSFAGISLSVFSDPLTMGVAIGLFFGKLIGVLGTVGALVKLRLANLPTRANWGQMTGVALLCGIGFTMSLFIGLLAFNDPSIQSRVKVGILLGSVASGVIGSIFLAVFRRETVPLDAATSYQQKS</sequence>
<dbReference type="PANTHER" id="PTHR30341">
    <property type="entry name" value="SODIUM ION/PROTON ANTIPORTER NHAA-RELATED"/>
    <property type="match status" value="1"/>
</dbReference>
<dbReference type="InterPro" id="IPR004670">
    <property type="entry name" value="NhaA"/>
</dbReference>
<dbReference type="Pfam" id="PF06965">
    <property type="entry name" value="Na_H_antiport_1"/>
    <property type="match status" value="1"/>
</dbReference>
<evidence type="ECO:0000256" key="5">
    <source>
        <dbReference type="ARBA" id="ARBA00023136"/>
    </source>
</evidence>
<feature type="transmembrane region" description="Helical" evidence="6">
    <location>
        <begin position="157"/>
        <end position="176"/>
    </location>
</feature>
<dbReference type="NCBIfam" id="NF007111">
    <property type="entry name" value="PRK09560.1"/>
    <property type="match status" value="1"/>
</dbReference>
<reference evidence="7 8" key="1">
    <citation type="submission" date="2017-09" db="EMBL/GenBank/DDBJ databases">
        <title>Comparative genomics of rhizobia isolated from Phaseolus vulgaris in China.</title>
        <authorList>
            <person name="Tong W."/>
        </authorList>
    </citation>
    <scope>NUCLEOTIDE SEQUENCE [LARGE SCALE GENOMIC DNA]</scope>
    <source>
        <strain evidence="7 8">PCH1</strain>
    </source>
</reference>
<dbReference type="GO" id="GO:0005886">
    <property type="term" value="C:plasma membrane"/>
    <property type="evidence" value="ECO:0007669"/>
    <property type="project" value="UniProtKB-SubCell"/>
</dbReference>
<feature type="transmembrane region" description="Helical" evidence="6">
    <location>
        <begin position="267"/>
        <end position="292"/>
    </location>
</feature>
<keyword evidence="6" id="KW-0406">Ion transport</keyword>
<comment type="catalytic activity">
    <reaction evidence="6">
        <text>Na(+)(in) + 2 H(+)(out) = Na(+)(out) + 2 H(+)(in)</text>
        <dbReference type="Rhea" id="RHEA:29251"/>
        <dbReference type="ChEBI" id="CHEBI:15378"/>
        <dbReference type="ChEBI" id="CHEBI:29101"/>
    </reaction>
</comment>
<feature type="transmembrane region" description="Helical" evidence="6">
    <location>
        <begin position="21"/>
        <end position="40"/>
    </location>
</feature>
<keyword evidence="6" id="KW-0915">Sodium</keyword>
<evidence type="ECO:0000256" key="4">
    <source>
        <dbReference type="ARBA" id="ARBA00022989"/>
    </source>
</evidence>
<feature type="transmembrane region" description="Helical" evidence="6">
    <location>
        <begin position="124"/>
        <end position="145"/>
    </location>
</feature>
<feature type="transmembrane region" description="Helical" evidence="6">
    <location>
        <begin position="205"/>
        <end position="222"/>
    </location>
</feature>
<proteinExistence type="inferred from homology"/>
<dbReference type="EMBL" id="NWTC01000001">
    <property type="protein sequence ID" value="PDT50402.1"/>
    <property type="molecule type" value="Genomic_DNA"/>
</dbReference>
<feature type="transmembrane region" description="Helical" evidence="6">
    <location>
        <begin position="182"/>
        <end position="198"/>
    </location>
</feature>
<protein>
    <recommendedName>
        <fullName evidence="6">Na(+)/H(+) antiporter NhaA</fullName>
    </recommendedName>
    <alternativeName>
        <fullName evidence="6">Sodium/proton antiporter NhaA</fullName>
    </alternativeName>
</protein>
<dbReference type="HAMAP" id="MF_01844">
    <property type="entry name" value="NhaA"/>
    <property type="match status" value="1"/>
</dbReference>
<dbReference type="InterPro" id="IPR023171">
    <property type="entry name" value="Na/H_antiporter_dom_sf"/>
</dbReference>
<evidence type="ECO:0000256" key="3">
    <source>
        <dbReference type="ARBA" id="ARBA00022692"/>
    </source>
</evidence>
<name>A0A2A6M7A4_RHIFR</name>
<gene>
    <name evidence="6 7" type="primary">nhaA</name>
    <name evidence="7" type="ORF">CO661_01825</name>
</gene>
<dbReference type="NCBIfam" id="NF007112">
    <property type="entry name" value="PRK09561.1"/>
    <property type="match status" value="1"/>
</dbReference>
<feature type="transmembrane region" description="Helical" evidence="6">
    <location>
        <begin position="60"/>
        <end position="78"/>
    </location>
</feature>
<keyword evidence="3 6" id="KW-0812">Transmembrane</keyword>
<dbReference type="GO" id="GO:0015385">
    <property type="term" value="F:sodium:proton antiporter activity"/>
    <property type="evidence" value="ECO:0007669"/>
    <property type="project" value="UniProtKB-UniRule"/>
</dbReference>
<comment type="subcellular location">
    <subcellularLocation>
        <location evidence="1">Cell inner membrane</location>
        <topology evidence="1">Multi-pass membrane protein</topology>
    </subcellularLocation>
    <subcellularLocation>
        <location evidence="6">Cell membrane</location>
        <topology evidence="6">Multi-pass membrane protein</topology>
    </subcellularLocation>
</comment>
<keyword evidence="6" id="KW-0050">Antiport</keyword>
<keyword evidence="6" id="KW-0813">Transport</keyword>
<dbReference type="RefSeq" id="WP_051000141.1">
    <property type="nucleotide sequence ID" value="NZ_NWTC01000001.1"/>
</dbReference>
<keyword evidence="4 6" id="KW-1133">Transmembrane helix</keyword>
<feature type="transmembrane region" description="Helical" evidence="6">
    <location>
        <begin position="99"/>
        <end position="118"/>
    </location>
</feature>
<keyword evidence="6" id="KW-0739">Sodium transport</keyword>